<feature type="domain" description="HTH myb-type" evidence="5">
    <location>
        <begin position="1"/>
        <end position="40"/>
    </location>
</feature>
<evidence type="ECO:0000256" key="2">
    <source>
        <dbReference type="ARBA" id="ARBA00023242"/>
    </source>
</evidence>
<dbReference type="GO" id="GO:0000978">
    <property type="term" value="F:RNA polymerase II cis-regulatory region sequence-specific DNA binding"/>
    <property type="evidence" value="ECO:0007669"/>
    <property type="project" value="TreeGrafter"/>
</dbReference>
<evidence type="ECO:0000256" key="1">
    <source>
        <dbReference type="ARBA" id="ARBA00004123"/>
    </source>
</evidence>
<gene>
    <name evidence="6" type="ORF">KIW84_035080</name>
</gene>
<dbReference type="PANTHER" id="PTHR45614">
    <property type="entry name" value="MYB PROTEIN-RELATED"/>
    <property type="match status" value="1"/>
</dbReference>
<evidence type="ECO:0000259" key="5">
    <source>
        <dbReference type="PROSITE" id="PS51294"/>
    </source>
</evidence>
<dbReference type="SUPFAM" id="SSF46689">
    <property type="entry name" value="Homeodomain-like"/>
    <property type="match status" value="1"/>
</dbReference>
<dbReference type="EMBL" id="JAMSHJ010000003">
    <property type="protein sequence ID" value="KAI5430818.1"/>
    <property type="molecule type" value="Genomic_DNA"/>
</dbReference>
<dbReference type="GO" id="GO:0005634">
    <property type="term" value="C:nucleus"/>
    <property type="evidence" value="ECO:0007669"/>
    <property type="project" value="UniProtKB-SubCell"/>
</dbReference>
<feature type="domain" description="Myb-like" evidence="4">
    <location>
        <begin position="1"/>
        <end position="36"/>
    </location>
</feature>
<keyword evidence="7" id="KW-1185">Reference proteome</keyword>
<proteinExistence type="predicted"/>
<dbReference type="InterPro" id="IPR009057">
    <property type="entry name" value="Homeodomain-like_sf"/>
</dbReference>
<dbReference type="PROSITE" id="PS51294">
    <property type="entry name" value="HTH_MYB"/>
    <property type="match status" value="1"/>
</dbReference>
<evidence type="ECO:0000256" key="3">
    <source>
        <dbReference type="SAM" id="MobiDB-lite"/>
    </source>
</evidence>
<dbReference type="PANTHER" id="PTHR45614:SF285">
    <property type="entry name" value="TRANSCRIPTION FACTOR MYB98"/>
    <property type="match status" value="1"/>
</dbReference>
<dbReference type="Pfam" id="PF00249">
    <property type="entry name" value="Myb_DNA-binding"/>
    <property type="match status" value="1"/>
</dbReference>
<dbReference type="InterPro" id="IPR017930">
    <property type="entry name" value="Myb_dom"/>
</dbReference>
<dbReference type="InterPro" id="IPR050560">
    <property type="entry name" value="MYB_TF"/>
</dbReference>
<organism evidence="6 7">
    <name type="scientific">Pisum sativum</name>
    <name type="common">Garden pea</name>
    <name type="synonym">Lathyrus oleraceus</name>
    <dbReference type="NCBI Taxonomy" id="3888"/>
    <lineage>
        <taxon>Eukaryota</taxon>
        <taxon>Viridiplantae</taxon>
        <taxon>Streptophyta</taxon>
        <taxon>Embryophyta</taxon>
        <taxon>Tracheophyta</taxon>
        <taxon>Spermatophyta</taxon>
        <taxon>Magnoliopsida</taxon>
        <taxon>eudicotyledons</taxon>
        <taxon>Gunneridae</taxon>
        <taxon>Pentapetalae</taxon>
        <taxon>rosids</taxon>
        <taxon>fabids</taxon>
        <taxon>Fabales</taxon>
        <taxon>Fabaceae</taxon>
        <taxon>Papilionoideae</taxon>
        <taxon>50 kb inversion clade</taxon>
        <taxon>NPAAA clade</taxon>
        <taxon>Hologalegina</taxon>
        <taxon>IRL clade</taxon>
        <taxon>Fabeae</taxon>
        <taxon>Lathyrus</taxon>
    </lineage>
</organism>
<evidence type="ECO:0008006" key="8">
    <source>
        <dbReference type="Google" id="ProtNLM"/>
    </source>
</evidence>
<dbReference type="CDD" id="cd00167">
    <property type="entry name" value="SANT"/>
    <property type="match status" value="1"/>
</dbReference>
<feature type="compositionally biased region" description="Basic and acidic residues" evidence="3">
    <location>
        <begin position="69"/>
        <end position="78"/>
    </location>
</feature>
<dbReference type="PROSITE" id="PS50090">
    <property type="entry name" value="MYB_LIKE"/>
    <property type="match status" value="1"/>
</dbReference>
<dbReference type="Proteomes" id="UP001058974">
    <property type="component" value="Chromosome 3"/>
</dbReference>
<dbReference type="InterPro" id="IPR001005">
    <property type="entry name" value="SANT/Myb"/>
</dbReference>
<dbReference type="AlphaFoldDB" id="A0A9D4Y2V3"/>
<evidence type="ECO:0000313" key="6">
    <source>
        <dbReference type="EMBL" id="KAI5430818.1"/>
    </source>
</evidence>
<dbReference type="Gene3D" id="1.10.10.60">
    <property type="entry name" value="Homeodomain-like"/>
    <property type="match status" value="1"/>
</dbReference>
<comment type="caution">
    <text evidence="6">The sequence shown here is derived from an EMBL/GenBank/DDBJ whole genome shotgun (WGS) entry which is preliminary data.</text>
</comment>
<sequence length="128" mass="14340">MLIEAHKIVGNKWAEITKSLPGRTENSIKNRWNATKRSQNAKKRLNRRNSLKGTLLHKYIIEVNAAKEAEKEKLENESSKSGFSSDGLATSEDETGYVPMMQNGGDDGGMNYDYGSYAMELFPNVPLK</sequence>
<keyword evidence="2" id="KW-0539">Nucleus</keyword>
<evidence type="ECO:0000313" key="7">
    <source>
        <dbReference type="Proteomes" id="UP001058974"/>
    </source>
</evidence>
<name>A0A9D4Y2V3_PEA</name>
<dbReference type="GO" id="GO:0000981">
    <property type="term" value="F:DNA-binding transcription factor activity, RNA polymerase II-specific"/>
    <property type="evidence" value="ECO:0007669"/>
    <property type="project" value="TreeGrafter"/>
</dbReference>
<protein>
    <recommendedName>
        <fullName evidence="8">MYB transcription factor</fullName>
    </recommendedName>
</protein>
<comment type="subcellular location">
    <subcellularLocation>
        <location evidence="1">Nucleus</location>
    </subcellularLocation>
</comment>
<accession>A0A9D4Y2V3</accession>
<reference evidence="6 7" key="1">
    <citation type="journal article" date="2022" name="Nat. Genet.">
        <title>Improved pea reference genome and pan-genome highlight genomic features and evolutionary characteristics.</title>
        <authorList>
            <person name="Yang T."/>
            <person name="Liu R."/>
            <person name="Luo Y."/>
            <person name="Hu S."/>
            <person name="Wang D."/>
            <person name="Wang C."/>
            <person name="Pandey M.K."/>
            <person name="Ge S."/>
            <person name="Xu Q."/>
            <person name="Li N."/>
            <person name="Li G."/>
            <person name="Huang Y."/>
            <person name="Saxena R.K."/>
            <person name="Ji Y."/>
            <person name="Li M."/>
            <person name="Yan X."/>
            <person name="He Y."/>
            <person name="Liu Y."/>
            <person name="Wang X."/>
            <person name="Xiang C."/>
            <person name="Varshney R.K."/>
            <person name="Ding H."/>
            <person name="Gao S."/>
            <person name="Zong X."/>
        </authorList>
    </citation>
    <scope>NUCLEOTIDE SEQUENCE [LARGE SCALE GENOMIC DNA]</scope>
    <source>
        <strain evidence="6 7">cv. Zhongwan 6</strain>
    </source>
</reference>
<dbReference type="Gramene" id="Psat03G0508000-T2">
    <property type="protein sequence ID" value="KAI5430818.1"/>
    <property type="gene ID" value="KIW84_035080"/>
</dbReference>
<evidence type="ECO:0000259" key="4">
    <source>
        <dbReference type="PROSITE" id="PS50090"/>
    </source>
</evidence>
<feature type="region of interest" description="Disordered" evidence="3">
    <location>
        <begin position="69"/>
        <end position="104"/>
    </location>
</feature>